<evidence type="ECO:0000313" key="10">
    <source>
        <dbReference type="EMBL" id="NXA35361.1"/>
    </source>
</evidence>
<evidence type="ECO:0000256" key="4">
    <source>
        <dbReference type="ARBA" id="ARBA00022729"/>
    </source>
</evidence>
<keyword evidence="5" id="KW-0560">Oxidoreductase</keyword>
<gene>
    <name evidence="10" type="primary">Epx</name>
    <name evidence="10" type="ORF">EUDELE_R12989</name>
</gene>
<comment type="cofactor">
    <cofactor evidence="1">
        <name>heme b</name>
        <dbReference type="ChEBI" id="CHEBI:60344"/>
    </cofactor>
</comment>
<dbReference type="GO" id="GO:0042742">
    <property type="term" value="P:defense response to bacterium"/>
    <property type="evidence" value="ECO:0007669"/>
    <property type="project" value="TreeGrafter"/>
</dbReference>
<dbReference type="PANTHER" id="PTHR11475">
    <property type="entry name" value="OXIDASE/PEROXIDASE"/>
    <property type="match status" value="1"/>
</dbReference>
<dbReference type="GO" id="GO:0046872">
    <property type="term" value="F:metal ion binding"/>
    <property type="evidence" value="ECO:0007669"/>
    <property type="project" value="UniProtKB-KW"/>
</dbReference>
<evidence type="ECO:0000256" key="5">
    <source>
        <dbReference type="ARBA" id="ARBA00023002"/>
    </source>
</evidence>
<keyword evidence="7" id="KW-1015">Disulfide bond</keyword>
<dbReference type="GO" id="GO:0004601">
    <property type="term" value="F:peroxidase activity"/>
    <property type="evidence" value="ECO:0007669"/>
    <property type="project" value="UniProtKB-KW"/>
</dbReference>
<dbReference type="GO" id="GO:0020037">
    <property type="term" value="F:heme binding"/>
    <property type="evidence" value="ECO:0007669"/>
    <property type="project" value="InterPro"/>
</dbReference>
<name>A0A7K7V496_EUDEL</name>
<keyword evidence="11" id="KW-1185">Reference proteome</keyword>
<keyword evidence="10" id="KW-0575">Peroxidase</keyword>
<dbReference type="EMBL" id="VZSX01000035">
    <property type="protein sequence ID" value="NXA35361.1"/>
    <property type="molecule type" value="Genomic_DNA"/>
</dbReference>
<comment type="similarity">
    <text evidence="8">Belongs to the peroxidase family. XPO subfamily.</text>
</comment>
<dbReference type="FunFam" id="1.10.640.10:FF:000001">
    <property type="entry name" value="Peroxidasin homolog"/>
    <property type="match status" value="1"/>
</dbReference>
<feature type="binding site" description="axial binding residue" evidence="9">
    <location>
        <position position="416"/>
    </location>
    <ligand>
        <name>heme b</name>
        <dbReference type="ChEBI" id="CHEBI:60344"/>
    </ligand>
    <ligandPart>
        <name>Fe</name>
        <dbReference type="ChEBI" id="CHEBI:18248"/>
    </ligandPart>
</feature>
<dbReference type="InterPro" id="IPR019791">
    <property type="entry name" value="Haem_peroxidase_animal"/>
</dbReference>
<evidence type="ECO:0000256" key="3">
    <source>
        <dbReference type="ARBA" id="ARBA00022723"/>
    </source>
</evidence>
<keyword evidence="6 9" id="KW-0408">Iron</keyword>
<dbReference type="GO" id="GO:0005615">
    <property type="term" value="C:extracellular space"/>
    <property type="evidence" value="ECO:0007669"/>
    <property type="project" value="TreeGrafter"/>
</dbReference>
<dbReference type="PROSITE" id="PS50292">
    <property type="entry name" value="PEROXIDASE_3"/>
    <property type="match status" value="1"/>
</dbReference>
<accession>A0A7K7V496</accession>
<evidence type="ECO:0000256" key="2">
    <source>
        <dbReference type="ARBA" id="ARBA00022617"/>
    </source>
</evidence>
<dbReference type="PANTHER" id="PTHR11475:SF135">
    <property type="entry name" value="EOSINOPHIL PEROXIDASE"/>
    <property type="match status" value="1"/>
</dbReference>
<keyword evidence="2 9" id="KW-0349">Heme</keyword>
<evidence type="ECO:0000256" key="1">
    <source>
        <dbReference type="ARBA" id="ARBA00001970"/>
    </source>
</evidence>
<dbReference type="OrthoDB" id="823504at2759"/>
<dbReference type="Proteomes" id="UP000533954">
    <property type="component" value="Unassembled WGS sequence"/>
</dbReference>
<dbReference type="InterPro" id="IPR010255">
    <property type="entry name" value="Haem_peroxidase_sf"/>
</dbReference>
<dbReference type="GO" id="GO:0006979">
    <property type="term" value="P:response to oxidative stress"/>
    <property type="evidence" value="ECO:0007669"/>
    <property type="project" value="InterPro"/>
</dbReference>
<dbReference type="SUPFAM" id="SSF48113">
    <property type="entry name" value="Heme-dependent peroxidases"/>
    <property type="match status" value="1"/>
</dbReference>
<dbReference type="AlphaFoldDB" id="A0A7K7V496"/>
<dbReference type="PRINTS" id="PR00457">
    <property type="entry name" value="ANPEROXIDASE"/>
</dbReference>
<keyword evidence="4" id="KW-0732">Signal</keyword>
<keyword evidence="3 9" id="KW-0479">Metal-binding</keyword>
<evidence type="ECO:0000256" key="8">
    <source>
        <dbReference type="ARBA" id="ARBA00061342"/>
    </source>
</evidence>
<evidence type="ECO:0000256" key="6">
    <source>
        <dbReference type="ARBA" id="ARBA00023004"/>
    </source>
</evidence>
<protein>
    <submittedName>
        <fullName evidence="10">PERE peroxidase</fullName>
    </submittedName>
</protein>
<feature type="non-terminal residue" evidence="10">
    <location>
        <position position="1"/>
    </location>
</feature>
<sequence length="653" mass="73974">SSKRKLEEKDATPSDFLKHLKEPVGKTRSAVRAADYLEMTLKLLKRKFEMYGKGEFNVTDLLDNRQKEMISKETGCYARIYSIKCKDDGIYRTISGECNNRKHFHFGASNQAFTRWLPAEYEDGMSVPKGASAGKLYNGFPLPLVRKVSNEIARIANNSITHDRDLSLVFMHWGQWITHDMDLAPFNSAGVNEELQCETDCVFKSPCFPIKFPPDDPRTQRSNSCMPFTQTASTCNPKTFIREQINAVSSFLDASMVYGSEQSVAKSIRNHTNDLGLMAVNQNFTDAGLELLPFENKTKSVCVFTNKSVNIPCFKAGDIRAAENLGLSALHTVFLREHNRIARELKELNPHWDGEKLYQETRKIIGAITQIITYQQYLPLLLGEETSKWIPPYSGYNETVDPTVANVFSLAFRFGHTSVPPLVPRLDDNYQPIGHTPLHLTFCASWRIIMKGGIDPLLRGMMSDRAKLMKQTQLLVEELRNHLFEQTAAVGLDLAALNLQRGRDHGLPGYNAWRHFCGLSQPQNVNELSEVLGNSKLAEKIIDLYGKPENIDLWIGAITEPFVPQGRVGPLLTCIIGTQFRNLRDGDRFWWENPGVFTPQQVTALEKISLSKLICDNTHIKKVPRDMFKVSSYPEDFVDCHEINTLNLSSWKD</sequence>
<dbReference type="Pfam" id="PF03098">
    <property type="entry name" value="An_peroxidase"/>
    <property type="match status" value="1"/>
</dbReference>
<reference evidence="10 11" key="1">
    <citation type="submission" date="2019-09" db="EMBL/GenBank/DDBJ databases">
        <title>Bird 10,000 Genomes (B10K) Project - Family phase.</title>
        <authorList>
            <person name="Zhang G."/>
        </authorList>
    </citation>
    <scope>NUCLEOTIDE SEQUENCE [LARGE SCALE GENOMIC DNA]</scope>
    <source>
        <strain evidence="10">B10K-LSUMZ-16893</strain>
    </source>
</reference>
<feature type="non-terminal residue" evidence="10">
    <location>
        <position position="653"/>
    </location>
</feature>
<dbReference type="InterPro" id="IPR037120">
    <property type="entry name" value="Haem_peroxidase_sf_animal"/>
</dbReference>
<dbReference type="CDD" id="cd09824">
    <property type="entry name" value="myeloperoxidase_like"/>
    <property type="match status" value="1"/>
</dbReference>
<proteinExistence type="inferred from homology"/>
<evidence type="ECO:0000256" key="9">
    <source>
        <dbReference type="PIRSR" id="PIRSR619791-2"/>
    </source>
</evidence>
<dbReference type="Gene3D" id="1.10.640.10">
    <property type="entry name" value="Haem peroxidase domain superfamily, animal type"/>
    <property type="match status" value="1"/>
</dbReference>
<comment type="caution">
    <text evidence="10">The sequence shown here is derived from an EMBL/GenBank/DDBJ whole genome shotgun (WGS) entry which is preliminary data.</text>
</comment>
<evidence type="ECO:0000313" key="11">
    <source>
        <dbReference type="Proteomes" id="UP000533954"/>
    </source>
</evidence>
<organism evidence="10 11">
    <name type="scientific">Eudromia elegans</name>
    <name type="common">Elegant crested-tinamou</name>
    <dbReference type="NCBI Taxonomy" id="8805"/>
    <lineage>
        <taxon>Eukaryota</taxon>
        <taxon>Metazoa</taxon>
        <taxon>Chordata</taxon>
        <taxon>Craniata</taxon>
        <taxon>Vertebrata</taxon>
        <taxon>Euteleostomi</taxon>
        <taxon>Archelosauria</taxon>
        <taxon>Archosauria</taxon>
        <taxon>Dinosauria</taxon>
        <taxon>Saurischia</taxon>
        <taxon>Theropoda</taxon>
        <taxon>Coelurosauria</taxon>
        <taxon>Aves</taxon>
        <taxon>Palaeognathae</taxon>
        <taxon>Tinamiformes</taxon>
        <taxon>Tinamidae</taxon>
        <taxon>Eudromia</taxon>
    </lineage>
</organism>
<evidence type="ECO:0000256" key="7">
    <source>
        <dbReference type="ARBA" id="ARBA00023157"/>
    </source>
</evidence>